<feature type="compositionally biased region" description="Acidic residues" evidence="1">
    <location>
        <begin position="270"/>
        <end position="290"/>
    </location>
</feature>
<dbReference type="RefSeq" id="XP_044542106.1">
    <property type="nucleotide sequence ID" value="XM_044688888.1"/>
</dbReference>
<proteinExistence type="predicted"/>
<accession>A0AA88G6X6</accession>
<feature type="region of interest" description="Disordered" evidence="1">
    <location>
        <begin position="261"/>
        <end position="311"/>
    </location>
</feature>
<gene>
    <name evidence="2" type="ORF">C9374_013054</name>
</gene>
<dbReference type="GeneID" id="68105507"/>
<feature type="compositionally biased region" description="Low complexity" evidence="1">
    <location>
        <begin position="18"/>
        <end position="38"/>
    </location>
</feature>
<keyword evidence="3" id="KW-1185">Reference proteome</keyword>
<name>A0AA88G6X6_NAELO</name>
<feature type="compositionally biased region" description="Basic and acidic residues" evidence="1">
    <location>
        <begin position="291"/>
        <end position="311"/>
    </location>
</feature>
<dbReference type="SUPFAM" id="SSF81383">
    <property type="entry name" value="F-box domain"/>
    <property type="match status" value="1"/>
</dbReference>
<evidence type="ECO:0000313" key="3">
    <source>
        <dbReference type="Proteomes" id="UP000816034"/>
    </source>
</evidence>
<dbReference type="EMBL" id="PYSW02000064">
    <property type="protein sequence ID" value="KAG2372932.1"/>
    <property type="molecule type" value="Genomic_DNA"/>
</dbReference>
<feature type="region of interest" description="Disordered" evidence="1">
    <location>
        <begin position="452"/>
        <end position="491"/>
    </location>
</feature>
<evidence type="ECO:0000256" key="1">
    <source>
        <dbReference type="SAM" id="MobiDB-lite"/>
    </source>
</evidence>
<comment type="caution">
    <text evidence="2">The sequence shown here is derived from an EMBL/GenBank/DDBJ whole genome shotgun (WGS) entry which is preliminary data.</text>
</comment>
<dbReference type="Gene3D" id="1.20.1280.50">
    <property type="match status" value="1"/>
</dbReference>
<dbReference type="Proteomes" id="UP000816034">
    <property type="component" value="Unassembled WGS sequence"/>
</dbReference>
<protein>
    <recommendedName>
        <fullName evidence="4">F-box domain-containing protein</fullName>
    </recommendedName>
</protein>
<dbReference type="InterPro" id="IPR036047">
    <property type="entry name" value="F-box-like_dom_sf"/>
</dbReference>
<feature type="region of interest" description="Disordered" evidence="1">
    <location>
        <begin position="1"/>
        <end position="38"/>
    </location>
</feature>
<feature type="compositionally biased region" description="Basic and acidic residues" evidence="1">
    <location>
        <begin position="455"/>
        <end position="467"/>
    </location>
</feature>
<sequence length="491" mass="56382">MSLKKKKLSHQDDSCSIQHQQLSSENHSSNNNNRNNSQQQAGLVSDTLILIGSFMEIIDIIKSMSGVCKYWNEVCDGDALWKGLFHRELGSVDWLISKLNKNLQQSASSGGTASMHSFKICPLPKWRDKNKKERVQAPSYKIITQKHLHFRNYEKRYFGFDEDSAGDDDDDNVDDDDDEVMNGNEKKDVGVLKKSSLKRSIEEGKQTIISLDVLKEVLEDCYGVNRFWLSLFKVVAAMIPIQSYKLMTEKQIIQPLDNVTPMVSSKKKDDDDDDDDDDDEDEDYDEDDEADNQKEDDQSDEEKEKKSANQKPKDDFFKRDFMFKGKKSEEATEHLISKNYCYFTVRLEQILDVIFGSELENATLLQQALYIDIKTHKLAVILSIFDRHGIVLNYFGSDSNATEKYLNKITGQLAIHAQNITNYVLSKKTRPALPRTPYVTECDTMCEDSIYQPDSVHHNEENIKKANDEEEENNDVNDDNDGEERESDLPL</sequence>
<feature type="region of interest" description="Disordered" evidence="1">
    <location>
        <begin position="164"/>
        <end position="185"/>
    </location>
</feature>
<dbReference type="AlphaFoldDB" id="A0AA88G6X6"/>
<feature type="compositionally biased region" description="Acidic residues" evidence="1">
    <location>
        <begin position="164"/>
        <end position="180"/>
    </location>
</feature>
<feature type="compositionally biased region" description="Acidic residues" evidence="1">
    <location>
        <begin position="468"/>
        <end position="491"/>
    </location>
</feature>
<reference evidence="2 3" key="1">
    <citation type="journal article" date="2018" name="BMC Genomics">
        <title>The genome of Naegleria lovaniensis, the basis for a comparative approach to unravel pathogenicity factors of the human pathogenic amoeba N. fowleri.</title>
        <authorList>
            <person name="Liechti N."/>
            <person name="Schurch N."/>
            <person name="Bruggmann R."/>
            <person name="Wittwer M."/>
        </authorList>
    </citation>
    <scope>NUCLEOTIDE SEQUENCE [LARGE SCALE GENOMIC DNA]</scope>
    <source>
        <strain evidence="2 3">ATCC 30569</strain>
    </source>
</reference>
<evidence type="ECO:0008006" key="4">
    <source>
        <dbReference type="Google" id="ProtNLM"/>
    </source>
</evidence>
<organism evidence="2 3">
    <name type="scientific">Naegleria lovaniensis</name>
    <name type="common">Amoeba</name>
    <dbReference type="NCBI Taxonomy" id="51637"/>
    <lineage>
        <taxon>Eukaryota</taxon>
        <taxon>Discoba</taxon>
        <taxon>Heterolobosea</taxon>
        <taxon>Tetramitia</taxon>
        <taxon>Eutetramitia</taxon>
        <taxon>Vahlkampfiidae</taxon>
        <taxon>Naegleria</taxon>
    </lineage>
</organism>
<evidence type="ECO:0000313" key="2">
    <source>
        <dbReference type="EMBL" id="KAG2372932.1"/>
    </source>
</evidence>